<dbReference type="Proteomes" id="UP000014113">
    <property type="component" value="Unassembled WGS sequence"/>
</dbReference>
<dbReference type="STRING" id="1121865.OMW_02030"/>
<evidence type="ECO:0000256" key="5">
    <source>
        <dbReference type="ARBA" id="ARBA00022763"/>
    </source>
</evidence>
<dbReference type="AlphaFoldDB" id="S0KG76"/>
<sequence>MKKKIYRSIVFIFVILLAILVSYICYLFLSYQRIADDQKIAIEKAKIEQTTQSANHNQSYRITTFNIGYAANPQNYSFFMDGGKYARGFSKANVQYNLAGIIEQLQQTQADFILLQEIDQLATRSYQINEVQKVTQAFANYNYSFALNYDSAYLFYPFTQPIGSAKSGLLTLSKATMEQSRRYSLPIATDLSKFTDLDRAFTVTVLATQPKKLALINVHLSAFTKDPTIQAAQIKKLTKYMQLYQQRGYAVIVGGDYNHDLLGNTPKRFGTKQEQLTWTHAFPKAALPAGFTLVNQDIVAAKIPSVRANDRPFTKDSYVNLVDGFIVSEEIKVNQLKVWDYHFQYSDHNPVTLEFEIK</sequence>
<name>S0KG76_9ENTE</name>
<comment type="cofactor">
    <cofactor evidence="1">
        <name>Mn(2+)</name>
        <dbReference type="ChEBI" id="CHEBI:29035"/>
    </cofactor>
</comment>
<keyword evidence="7" id="KW-0460">Magnesium</keyword>
<dbReference type="PATRIC" id="fig|1121865.3.peg.1977"/>
<dbReference type="RefSeq" id="WP_016184136.1">
    <property type="nucleotide sequence ID" value="NZ_JXKI01000010.1"/>
</dbReference>
<keyword evidence="9" id="KW-0812">Transmembrane</keyword>
<dbReference type="OrthoDB" id="7616949at2"/>
<dbReference type="Pfam" id="PF03372">
    <property type="entry name" value="Exo_endo_phos"/>
    <property type="match status" value="1"/>
</dbReference>
<evidence type="ECO:0000256" key="8">
    <source>
        <dbReference type="ARBA" id="ARBA00023204"/>
    </source>
</evidence>
<evidence type="ECO:0000256" key="2">
    <source>
        <dbReference type="ARBA" id="ARBA00001946"/>
    </source>
</evidence>
<organism evidence="11 12">
    <name type="scientific">Enterococcus columbae DSM 7374 = ATCC 51263</name>
    <dbReference type="NCBI Taxonomy" id="1121865"/>
    <lineage>
        <taxon>Bacteria</taxon>
        <taxon>Bacillati</taxon>
        <taxon>Bacillota</taxon>
        <taxon>Bacilli</taxon>
        <taxon>Lactobacillales</taxon>
        <taxon>Enterococcaceae</taxon>
        <taxon>Enterococcus</taxon>
    </lineage>
</organism>
<keyword evidence="12" id="KW-1185">Reference proteome</keyword>
<dbReference type="EMBL" id="ASWJ01000011">
    <property type="protein sequence ID" value="EOW79914.1"/>
    <property type="molecule type" value="Genomic_DNA"/>
</dbReference>
<accession>S0KG76</accession>
<reference evidence="11 12" key="1">
    <citation type="submission" date="2013-03" db="EMBL/GenBank/DDBJ databases">
        <title>The Genome Sequence of Enterococcus columbae ATCC_51263 (PacBio/Illumina hybrid assembly).</title>
        <authorList>
            <consortium name="The Broad Institute Genomics Platform"/>
            <consortium name="The Broad Institute Genome Sequencing Center for Infectious Disease"/>
            <person name="Earl A."/>
            <person name="Russ C."/>
            <person name="Gilmore M."/>
            <person name="Surin D."/>
            <person name="Walker B."/>
            <person name="Young S."/>
            <person name="Zeng Q."/>
            <person name="Gargeya S."/>
            <person name="Fitzgerald M."/>
            <person name="Haas B."/>
            <person name="Abouelleil A."/>
            <person name="Allen A.W."/>
            <person name="Alvarado L."/>
            <person name="Arachchi H.M."/>
            <person name="Berlin A.M."/>
            <person name="Chapman S.B."/>
            <person name="Gainer-Dewar J."/>
            <person name="Goldberg J."/>
            <person name="Griggs A."/>
            <person name="Gujja S."/>
            <person name="Hansen M."/>
            <person name="Howarth C."/>
            <person name="Imamovic A."/>
            <person name="Ireland A."/>
            <person name="Larimer J."/>
            <person name="McCowan C."/>
            <person name="Murphy C."/>
            <person name="Pearson M."/>
            <person name="Poon T.W."/>
            <person name="Priest M."/>
            <person name="Roberts A."/>
            <person name="Saif S."/>
            <person name="Shea T."/>
            <person name="Sisk P."/>
            <person name="Sykes S."/>
            <person name="Wortman J."/>
            <person name="Nusbaum C."/>
            <person name="Birren B."/>
        </authorList>
    </citation>
    <scope>NUCLEOTIDE SEQUENCE [LARGE SCALE GENOMIC DNA]</scope>
    <source>
        <strain evidence="11 12">ATCC 51263</strain>
    </source>
</reference>
<keyword evidence="9" id="KW-1133">Transmembrane helix</keyword>
<evidence type="ECO:0000256" key="1">
    <source>
        <dbReference type="ARBA" id="ARBA00001936"/>
    </source>
</evidence>
<gene>
    <name evidence="11" type="ORF">I568_02265</name>
</gene>
<feature type="transmembrane region" description="Helical" evidence="9">
    <location>
        <begin position="9"/>
        <end position="29"/>
    </location>
</feature>
<keyword evidence="5" id="KW-0227">DNA damage</keyword>
<evidence type="ECO:0000259" key="10">
    <source>
        <dbReference type="Pfam" id="PF03372"/>
    </source>
</evidence>
<dbReference type="eggNOG" id="COG3568">
    <property type="taxonomic scope" value="Bacteria"/>
</dbReference>
<feature type="domain" description="Endonuclease/exonuclease/phosphatase" evidence="10">
    <location>
        <begin position="94"/>
        <end position="276"/>
    </location>
</feature>
<dbReference type="GO" id="GO:0004518">
    <property type="term" value="F:nuclease activity"/>
    <property type="evidence" value="ECO:0007669"/>
    <property type="project" value="UniProtKB-KW"/>
</dbReference>
<evidence type="ECO:0000256" key="4">
    <source>
        <dbReference type="ARBA" id="ARBA00022723"/>
    </source>
</evidence>
<evidence type="ECO:0000256" key="6">
    <source>
        <dbReference type="ARBA" id="ARBA00022801"/>
    </source>
</evidence>
<evidence type="ECO:0000256" key="9">
    <source>
        <dbReference type="SAM" id="Phobius"/>
    </source>
</evidence>
<dbReference type="InterPro" id="IPR036691">
    <property type="entry name" value="Endo/exonu/phosph_ase_sf"/>
</dbReference>
<keyword evidence="9" id="KW-0472">Membrane</keyword>
<comment type="cofactor">
    <cofactor evidence="2">
        <name>Mg(2+)</name>
        <dbReference type="ChEBI" id="CHEBI:18420"/>
    </cofactor>
</comment>
<comment type="caution">
    <text evidence="11">The sequence shown here is derived from an EMBL/GenBank/DDBJ whole genome shotgun (WGS) entry which is preliminary data.</text>
</comment>
<dbReference type="GO" id="GO:0006281">
    <property type="term" value="P:DNA repair"/>
    <property type="evidence" value="ECO:0007669"/>
    <property type="project" value="UniProtKB-KW"/>
</dbReference>
<proteinExistence type="predicted"/>
<dbReference type="SUPFAM" id="SSF56219">
    <property type="entry name" value="DNase I-like"/>
    <property type="match status" value="1"/>
</dbReference>
<dbReference type="InterPro" id="IPR051547">
    <property type="entry name" value="TDP2-like"/>
</dbReference>
<dbReference type="InterPro" id="IPR005135">
    <property type="entry name" value="Endo/exonuclease/phosphatase"/>
</dbReference>
<keyword evidence="3" id="KW-0540">Nuclease</keyword>
<evidence type="ECO:0000313" key="12">
    <source>
        <dbReference type="Proteomes" id="UP000014113"/>
    </source>
</evidence>
<keyword evidence="4" id="KW-0479">Metal-binding</keyword>
<dbReference type="GO" id="GO:0016787">
    <property type="term" value="F:hydrolase activity"/>
    <property type="evidence" value="ECO:0007669"/>
    <property type="project" value="UniProtKB-KW"/>
</dbReference>
<keyword evidence="8" id="KW-0234">DNA repair</keyword>
<dbReference type="Gene3D" id="3.60.10.10">
    <property type="entry name" value="Endonuclease/exonuclease/phosphatase"/>
    <property type="match status" value="1"/>
</dbReference>
<keyword evidence="6" id="KW-0378">Hydrolase</keyword>
<evidence type="ECO:0000256" key="3">
    <source>
        <dbReference type="ARBA" id="ARBA00022722"/>
    </source>
</evidence>
<evidence type="ECO:0000313" key="11">
    <source>
        <dbReference type="EMBL" id="EOW79914.1"/>
    </source>
</evidence>
<evidence type="ECO:0000256" key="7">
    <source>
        <dbReference type="ARBA" id="ARBA00022842"/>
    </source>
</evidence>
<protein>
    <recommendedName>
        <fullName evidence="10">Endonuclease/exonuclease/phosphatase domain-containing protein</fullName>
    </recommendedName>
</protein>
<dbReference type="PANTHER" id="PTHR15822">
    <property type="entry name" value="TRAF AND TNF RECEPTOR-ASSOCIATED PROTEIN"/>
    <property type="match status" value="1"/>
</dbReference>
<dbReference type="PANTHER" id="PTHR15822:SF4">
    <property type="entry name" value="TYROSYL-DNA PHOSPHODIESTERASE 2"/>
    <property type="match status" value="1"/>
</dbReference>
<dbReference type="GO" id="GO:0046872">
    <property type="term" value="F:metal ion binding"/>
    <property type="evidence" value="ECO:0007669"/>
    <property type="project" value="UniProtKB-KW"/>
</dbReference>